<keyword evidence="1" id="KW-0812">Transmembrane</keyword>
<comment type="caution">
    <text evidence="3">The sequence shown here is derived from an EMBL/GenBank/DDBJ whole genome shotgun (WGS) entry which is preliminary data.</text>
</comment>
<evidence type="ECO:0000313" key="3">
    <source>
        <dbReference type="EMBL" id="CAK0858837.1"/>
    </source>
</evidence>
<proteinExistence type="predicted"/>
<protein>
    <recommendedName>
        <fullName evidence="2">BBS2 hairpin domain-containing protein</fullName>
    </recommendedName>
</protein>
<keyword evidence="4" id="KW-1185">Reference proteome</keyword>
<feature type="transmembrane region" description="Helical" evidence="1">
    <location>
        <begin position="185"/>
        <end position="209"/>
    </location>
</feature>
<dbReference type="InterPro" id="IPR055380">
    <property type="entry name" value="BBS2_hp_dom"/>
</dbReference>
<name>A0ABN9UI38_9DINO</name>
<evidence type="ECO:0000313" key="4">
    <source>
        <dbReference type="Proteomes" id="UP001189429"/>
    </source>
</evidence>
<dbReference type="PANTHER" id="PTHR32465:SF0">
    <property type="entry name" value="BARDET-BIEDL SYNDROME 2 PROTEIN"/>
    <property type="match status" value="1"/>
</dbReference>
<dbReference type="EMBL" id="CAUYUJ010015843">
    <property type="protein sequence ID" value="CAK0858837.1"/>
    <property type="molecule type" value="Genomic_DNA"/>
</dbReference>
<feature type="transmembrane region" description="Helical" evidence="1">
    <location>
        <begin position="229"/>
        <end position="251"/>
    </location>
</feature>
<evidence type="ECO:0000259" key="2">
    <source>
        <dbReference type="Pfam" id="PF23353"/>
    </source>
</evidence>
<dbReference type="Proteomes" id="UP001189429">
    <property type="component" value="Unassembled WGS sequence"/>
</dbReference>
<gene>
    <name evidence="3" type="ORF">PCOR1329_LOCUS48405</name>
</gene>
<reference evidence="3" key="1">
    <citation type="submission" date="2023-10" db="EMBL/GenBank/DDBJ databases">
        <authorList>
            <person name="Chen Y."/>
            <person name="Shah S."/>
            <person name="Dougan E. K."/>
            <person name="Thang M."/>
            <person name="Chan C."/>
        </authorList>
    </citation>
    <scope>NUCLEOTIDE SEQUENCE [LARGE SCALE GENOMIC DNA]</scope>
</reference>
<dbReference type="PANTHER" id="PTHR32465">
    <property type="entry name" value="BARDET-BIEDL SYNDROME 2 PROTEIN"/>
    <property type="match status" value="1"/>
</dbReference>
<sequence>MVQDLCAYLQVQELESTASFPQEMENFKSVLQRVEEYNSVRLKLTAEMADSANLVKALIVKAEDYRMLSDMANLKKVISGLQQTNAELIAEYNKRSNNHAALFQQLKEVNMMIQRASNLRRGGAKTRVVAACRQATRATGVATGVAIVLQPETGDQTFQSRVVQCLANFAICVLGVLESRPSLELVLLVLAVLLRHFLVLVVGARRMALAGGARTFLAKPVLADCSMEWYMVVRILLVSSLIVGWMFAGVYLEVQIVLVKGSLKVYLMLRICRVAYFLAV</sequence>
<keyword evidence="1" id="KW-1133">Transmembrane helix</keyword>
<dbReference type="InterPro" id="IPR016616">
    <property type="entry name" value="Bardet-Biedl_syndrome_2_prot"/>
</dbReference>
<keyword evidence="1" id="KW-0472">Membrane</keyword>
<accession>A0ABN9UI38</accession>
<evidence type="ECO:0000256" key="1">
    <source>
        <dbReference type="SAM" id="Phobius"/>
    </source>
</evidence>
<feature type="domain" description="BBS2 hairpin" evidence="2">
    <location>
        <begin position="21"/>
        <end position="118"/>
    </location>
</feature>
<dbReference type="Pfam" id="PF23353">
    <property type="entry name" value="BBS2_hp"/>
    <property type="match status" value="1"/>
</dbReference>
<organism evidence="3 4">
    <name type="scientific">Prorocentrum cordatum</name>
    <dbReference type="NCBI Taxonomy" id="2364126"/>
    <lineage>
        <taxon>Eukaryota</taxon>
        <taxon>Sar</taxon>
        <taxon>Alveolata</taxon>
        <taxon>Dinophyceae</taxon>
        <taxon>Prorocentrales</taxon>
        <taxon>Prorocentraceae</taxon>
        <taxon>Prorocentrum</taxon>
    </lineage>
</organism>